<protein>
    <submittedName>
        <fullName evidence="2">Uncharacterized protein</fullName>
    </submittedName>
</protein>
<proteinExistence type="predicted"/>
<accession>A0ABD1WLR6</accession>
<evidence type="ECO:0000313" key="3">
    <source>
        <dbReference type="Proteomes" id="UP001604277"/>
    </source>
</evidence>
<feature type="compositionally biased region" description="Polar residues" evidence="1">
    <location>
        <begin position="103"/>
        <end position="113"/>
    </location>
</feature>
<keyword evidence="3" id="KW-1185">Reference proteome</keyword>
<evidence type="ECO:0000256" key="1">
    <source>
        <dbReference type="SAM" id="MobiDB-lite"/>
    </source>
</evidence>
<name>A0ABD1WLR6_9LAMI</name>
<organism evidence="2 3">
    <name type="scientific">Forsythia ovata</name>
    <dbReference type="NCBI Taxonomy" id="205694"/>
    <lineage>
        <taxon>Eukaryota</taxon>
        <taxon>Viridiplantae</taxon>
        <taxon>Streptophyta</taxon>
        <taxon>Embryophyta</taxon>
        <taxon>Tracheophyta</taxon>
        <taxon>Spermatophyta</taxon>
        <taxon>Magnoliopsida</taxon>
        <taxon>eudicotyledons</taxon>
        <taxon>Gunneridae</taxon>
        <taxon>Pentapetalae</taxon>
        <taxon>asterids</taxon>
        <taxon>lamiids</taxon>
        <taxon>Lamiales</taxon>
        <taxon>Oleaceae</taxon>
        <taxon>Forsythieae</taxon>
        <taxon>Forsythia</taxon>
    </lineage>
</organism>
<dbReference type="Proteomes" id="UP001604277">
    <property type="component" value="Unassembled WGS sequence"/>
</dbReference>
<dbReference type="EMBL" id="JBFOLJ010000003">
    <property type="protein sequence ID" value="KAL2550631.1"/>
    <property type="molecule type" value="Genomic_DNA"/>
</dbReference>
<feature type="region of interest" description="Disordered" evidence="1">
    <location>
        <begin position="62"/>
        <end position="113"/>
    </location>
</feature>
<dbReference type="AlphaFoldDB" id="A0ABD1WLR6"/>
<evidence type="ECO:0000313" key="2">
    <source>
        <dbReference type="EMBL" id="KAL2550631.1"/>
    </source>
</evidence>
<gene>
    <name evidence="2" type="ORF">Fot_12161</name>
</gene>
<sequence length="113" mass="12200">MSVQSWVSDLQGHLTDPFFPALLNQIHNCCCLCKSNWRTSNCNAMQLSTKKDWKSMRAGLTLTNQIPSSKGPHLTTIEKGEAAPSSTSKGTIEHGGDGGDGSTEATPSRYESQ</sequence>
<reference evidence="3" key="1">
    <citation type="submission" date="2024-07" db="EMBL/GenBank/DDBJ databases">
        <title>Two chromosome-level genome assemblies of Korean endemic species Abeliophyllum distichum and Forsythia ovata (Oleaceae).</title>
        <authorList>
            <person name="Jang H."/>
        </authorList>
    </citation>
    <scope>NUCLEOTIDE SEQUENCE [LARGE SCALE GENOMIC DNA]</scope>
</reference>
<comment type="caution">
    <text evidence="2">The sequence shown here is derived from an EMBL/GenBank/DDBJ whole genome shotgun (WGS) entry which is preliminary data.</text>
</comment>